<feature type="compositionally biased region" description="Basic and acidic residues" evidence="1">
    <location>
        <begin position="155"/>
        <end position="164"/>
    </location>
</feature>
<name>A0A7S4HRQ4_9STRA</name>
<reference evidence="2" key="1">
    <citation type="submission" date="2021-01" db="EMBL/GenBank/DDBJ databases">
        <authorList>
            <person name="Corre E."/>
            <person name="Pelletier E."/>
            <person name="Niang G."/>
            <person name="Scheremetjew M."/>
            <person name="Finn R."/>
            <person name="Kale V."/>
            <person name="Holt S."/>
            <person name="Cochrane G."/>
            <person name="Meng A."/>
            <person name="Brown T."/>
            <person name="Cohen L."/>
        </authorList>
    </citation>
    <scope>NUCLEOTIDE SEQUENCE</scope>
    <source>
        <strain evidence="2">Isolate 1302-5</strain>
    </source>
</reference>
<dbReference type="EMBL" id="HBKQ01004664">
    <property type="protein sequence ID" value="CAE2207421.1"/>
    <property type="molecule type" value="Transcribed_RNA"/>
</dbReference>
<evidence type="ECO:0000313" key="2">
    <source>
        <dbReference type="EMBL" id="CAE2207421.1"/>
    </source>
</evidence>
<organism evidence="2">
    <name type="scientific">Odontella aurita</name>
    <dbReference type="NCBI Taxonomy" id="265563"/>
    <lineage>
        <taxon>Eukaryota</taxon>
        <taxon>Sar</taxon>
        <taxon>Stramenopiles</taxon>
        <taxon>Ochrophyta</taxon>
        <taxon>Bacillariophyta</taxon>
        <taxon>Mediophyceae</taxon>
        <taxon>Biddulphiophycidae</taxon>
        <taxon>Eupodiscales</taxon>
        <taxon>Odontellaceae</taxon>
        <taxon>Odontella</taxon>
    </lineage>
</organism>
<evidence type="ECO:0000256" key="1">
    <source>
        <dbReference type="SAM" id="MobiDB-lite"/>
    </source>
</evidence>
<dbReference type="AlphaFoldDB" id="A0A7S4HRQ4"/>
<sequence length="560" mass="62595">MLLLVRYGNRYESSNTLRARVLRRRGRQRTFPFVVNGEEEEDGETFPFVVNGEDKEPTLESPDARMIIREKEETKVFRRSAPGSLASTVTSSTPSKEQTDRWISCLDDCSVFSSDDRLPLRMNSFEFNGSLDESMQEKVLIVPGQEEQREELDTESAHDVEERASSSSETFVVGWRGQYTVPNEEHATRQESSFPAASLMQTIRLTGLPSVTMEGRTVSMDSDSFSKLMSEAVSVDEGRHYGDRSVNMADQTRSMDPHWYHPREILANLFTGTNSGVQSDQFIGHRTYGPSLPLLQPKQAQPTFPLPSNLLREGLSSESAGRATVEPLGDDSFIASIRLNTSLSAHDVGATIANPELLTSWFEPIQNIHVSNPPTPQKELDRLYDGEWIDASTSALALPRGNGRCLHSLISGAQEVFGFPSYSFVQMFVERHRNQIVLKLQYSESVFAIHTFTVYGVSKDGNENISAGSRSKIMVKDVIYLEKAEDGNFGCCTWFDDCLWVPKLVDLAVQAAASLHALHLFISCDGNTANDKQSSEGYMLDFVKTRLQNDSPRKPLLQSD</sequence>
<gene>
    <name evidence="2" type="ORF">OAUR00152_LOCUS3211</name>
</gene>
<accession>A0A7S4HRQ4</accession>
<proteinExistence type="predicted"/>
<protein>
    <submittedName>
        <fullName evidence="2">Uncharacterized protein</fullName>
    </submittedName>
</protein>
<feature type="region of interest" description="Disordered" evidence="1">
    <location>
        <begin position="145"/>
        <end position="167"/>
    </location>
</feature>